<accession>A0A0A9W865</accession>
<evidence type="ECO:0000313" key="1">
    <source>
        <dbReference type="EMBL" id="JAG04004.1"/>
    </source>
</evidence>
<organism evidence="1">
    <name type="scientific">Lygus hesperus</name>
    <name type="common">Western plant bug</name>
    <dbReference type="NCBI Taxonomy" id="30085"/>
    <lineage>
        <taxon>Eukaryota</taxon>
        <taxon>Metazoa</taxon>
        <taxon>Ecdysozoa</taxon>
        <taxon>Arthropoda</taxon>
        <taxon>Hexapoda</taxon>
        <taxon>Insecta</taxon>
        <taxon>Pterygota</taxon>
        <taxon>Neoptera</taxon>
        <taxon>Paraneoptera</taxon>
        <taxon>Hemiptera</taxon>
        <taxon>Heteroptera</taxon>
        <taxon>Panheteroptera</taxon>
        <taxon>Cimicomorpha</taxon>
        <taxon>Miridae</taxon>
        <taxon>Mirini</taxon>
        <taxon>Lygus</taxon>
    </lineage>
</organism>
<dbReference type="AlphaFoldDB" id="A0A0A9W865"/>
<sequence length="108" mass="12256">PVVFWAKVFLRELWVRKIEWDTPLPAELSTRWVEFSDRLCALQELHLPRHCLSSDSTLLELVGFCDASELGFAAALYLRSVSSLGDVSVHLLKAKTRVAPLHVLTVQR</sequence>
<dbReference type="PANTHER" id="PTHR47331">
    <property type="entry name" value="PHD-TYPE DOMAIN-CONTAINING PROTEIN"/>
    <property type="match status" value="1"/>
</dbReference>
<reference evidence="1" key="2">
    <citation type="submission" date="2014-07" db="EMBL/GenBank/DDBJ databases">
        <authorList>
            <person name="Hull J."/>
        </authorList>
    </citation>
    <scope>NUCLEOTIDE SEQUENCE</scope>
</reference>
<dbReference type="PANTHER" id="PTHR47331:SF5">
    <property type="entry name" value="RIBONUCLEASE H"/>
    <property type="match status" value="1"/>
</dbReference>
<proteinExistence type="predicted"/>
<dbReference type="InterPro" id="IPR008042">
    <property type="entry name" value="Retrotrans_Pao"/>
</dbReference>
<dbReference type="EMBL" id="GBHO01039600">
    <property type="protein sequence ID" value="JAG04004.1"/>
    <property type="molecule type" value="Transcribed_RNA"/>
</dbReference>
<name>A0A0A9W865_LYGHE</name>
<gene>
    <name evidence="1" type="primary">zyg-12</name>
    <name evidence="1" type="ORF">CM83_104341</name>
</gene>
<protein>
    <submittedName>
        <fullName evidence="1">Zygote defective protein 12</fullName>
    </submittedName>
</protein>
<feature type="non-terminal residue" evidence="1">
    <location>
        <position position="108"/>
    </location>
</feature>
<reference evidence="1" key="1">
    <citation type="journal article" date="2014" name="PLoS ONE">
        <title>Transcriptome-Based Identification of ABC Transporters in the Western Tarnished Plant Bug Lygus hesperus.</title>
        <authorList>
            <person name="Hull J.J."/>
            <person name="Chaney K."/>
            <person name="Geib S.M."/>
            <person name="Fabrick J.A."/>
            <person name="Brent C.S."/>
            <person name="Walsh D."/>
            <person name="Lavine L.C."/>
        </authorList>
    </citation>
    <scope>NUCLEOTIDE SEQUENCE</scope>
</reference>
<dbReference type="Pfam" id="PF05380">
    <property type="entry name" value="Peptidase_A17"/>
    <property type="match status" value="1"/>
</dbReference>
<feature type="non-terminal residue" evidence="1">
    <location>
        <position position="1"/>
    </location>
</feature>